<keyword evidence="1" id="KW-0812">Transmembrane</keyword>
<name>A0A0C1EMH5_9FLAO</name>
<dbReference type="AlphaFoldDB" id="A0A0C1EMH5"/>
<feature type="transmembrane region" description="Helical" evidence="1">
    <location>
        <begin position="7"/>
        <end position="25"/>
    </location>
</feature>
<evidence type="ECO:0000313" key="2">
    <source>
        <dbReference type="EMBL" id="KIA82312.1"/>
    </source>
</evidence>
<keyword evidence="3" id="KW-1185">Reference proteome</keyword>
<dbReference type="EMBL" id="JSYL01000029">
    <property type="protein sequence ID" value="KIA82312.1"/>
    <property type="molecule type" value="Genomic_DNA"/>
</dbReference>
<dbReference type="STRING" id="266749.SAMN05421876_1276"/>
<evidence type="ECO:0000313" key="3">
    <source>
        <dbReference type="Proteomes" id="UP000031473"/>
    </source>
</evidence>
<feature type="transmembrane region" description="Helical" evidence="1">
    <location>
        <begin position="31"/>
        <end position="58"/>
    </location>
</feature>
<organism evidence="2 3">
    <name type="scientific">Kaistella jeonii</name>
    <dbReference type="NCBI Taxonomy" id="266749"/>
    <lineage>
        <taxon>Bacteria</taxon>
        <taxon>Pseudomonadati</taxon>
        <taxon>Bacteroidota</taxon>
        <taxon>Flavobacteriia</taxon>
        <taxon>Flavobacteriales</taxon>
        <taxon>Weeksellaceae</taxon>
        <taxon>Chryseobacterium group</taxon>
        <taxon>Kaistella</taxon>
    </lineage>
</organism>
<reference evidence="2 3" key="1">
    <citation type="submission" date="2014-10" db="EMBL/GenBank/DDBJ databases">
        <title>Kaistella jeonii genome.</title>
        <authorList>
            <person name="Clayton J.T."/>
            <person name="Newman J.D."/>
        </authorList>
    </citation>
    <scope>NUCLEOTIDE SEQUENCE [LARGE SCALE GENOMIC DNA]</scope>
    <source>
        <strain evidence="2 3">DSM 17048</strain>
    </source>
</reference>
<evidence type="ECO:0000256" key="1">
    <source>
        <dbReference type="SAM" id="Phobius"/>
    </source>
</evidence>
<proteinExistence type="predicted"/>
<keyword evidence="1" id="KW-1133">Transmembrane helix</keyword>
<gene>
    <name evidence="2" type="ORF">OA86_15100</name>
</gene>
<protein>
    <submittedName>
        <fullName evidence="2">Uncharacterized protein</fullName>
    </submittedName>
</protein>
<dbReference type="Proteomes" id="UP000031473">
    <property type="component" value="Unassembled WGS sequence"/>
</dbReference>
<accession>A0A0C1EMH5</accession>
<comment type="caution">
    <text evidence="2">The sequence shown here is derived from an EMBL/GenBank/DDBJ whole genome shotgun (WGS) entry which is preliminary data.</text>
</comment>
<keyword evidence="1" id="KW-0472">Membrane</keyword>
<sequence length="78" mass="9240">MFIIVLFMYLILFPLLIINGILQWFKDNISIIYILLVIISIPIKVPLAFMYLILYSILESLNYSKINELENPEVLMKF</sequence>